<dbReference type="RefSeq" id="WP_089611299.1">
    <property type="nucleotide sequence ID" value="NZ_CP022121.1"/>
</dbReference>
<sequence length="74" mass="8548">MYDDFPARVPWNWQPHLNELCAEENIDFNQLIEAFAGNKSDQEIAVDLNTSEKTVQHLRNHFEQYGIGSVIGQD</sequence>
<dbReference type="EMBL" id="JANPWE010000004">
    <property type="protein sequence ID" value="MCR6545931.1"/>
    <property type="molecule type" value="Genomic_DNA"/>
</dbReference>
<keyword evidence="2" id="KW-1185">Reference proteome</keyword>
<organism evidence="1 2">
    <name type="scientific">Dehalobacterium formicoaceticum</name>
    <dbReference type="NCBI Taxonomy" id="51515"/>
    <lineage>
        <taxon>Bacteria</taxon>
        <taxon>Bacillati</taxon>
        <taxon>Bacillota</taxon>
        <taxon>Clostridia</taxon>
        <taxon>Eubacteriales</taxon>
        <taxon>Peptococcaceae</taxon>
        <taxon>Dehalobacterium</taxon>
    </lineage>
</organism>
<reference evidence="1 2" key="1">
    <citation type="submission" date="2022-08" db="EMBL/GenBank/DDBJ databases">
        <title>Proteogenomics of the novel Dehalobacterium formicoaceticum strain EZ94 highlights a key role of methyltransferases during anaerobic dichloromethane degradation.</title>
        <authorList>
            <person name="Wasmund K."/>
        </authorList>
    </citation>
    <scope>NUCLEOTIDE SEQUENCE [LARGE SCALE GENOMIC DNA]</scope>
    <source>
        <strain evidence="1 2">EZ94</strain>
    </source>
</reference>
<dbReference type="Proteomes" id="UP001524944">
    <property type="component" value="Unassembled WGS sequence"/>
</dbReference>
<comment type="caution">
    <text evidence="1">The sequence shown here is derived from an EMBL/GenBank/DDBJ whole genome shotgun (WGS) entry which is preliminary data.</text>
</comment>
<evidence type="ECO:0000313" key="2">
    <source>
        <dbReference type="Proteomes" id="UP001524944"/>
    </source>
</evidence>
<name>A0ABT1Y4Y2_9FIRM</name>
<evidence type="ECO:0000313" key="1">
    <source>
        <dbReference type="EMBL" id="MCR6545931.1"/>
    </source>
</evidence>
<accession>A0ABT1Y4Y2</accession>
<protein>
    <submittedName>
        <fullName evidence="1">Response regulator transcription factor</fullName>
    </submittedName>
</protein>
<proteinExistence type="predicted"/>
<gene>
    <name evidence="1" type="ORF">NVS47_10475</name>
</gene>